<dbReference type="Pfam" id="PF06754">
    <property type="entry name" value="PhnG"/>
    <property type="match status" value="1"/>
</dbReference>
<sequence length="151" mass="16333">MTATQDRTTDRQGWMSLLAKCDPTELDSAWRRLDRGFDHQVLRAPEIGSVMVRGRAGAVGAAFNLGEVTVTRCSVRLSTGEDGHAYVQGRDRTKALRAALLDAAMQTGAAADIREKVLDPLAAAARERRTARAAKAAATKVDFFTMARGED</sequence>
<dbReference type="EMBL" id="CP018076">
    <property type="protein sequence ID" value="APE44507.1"/>
    <property type="molecule type" value="Genomic_DNA"/>
</dbReference>
<dbReference type="OrthoDB" id="530475at2"/>
<dbReference type="GO" id="GO:0016829">
    <property type="term" value="F:lyase activity"/>
    <property type="evidence" value="ECO:0007669"/>
    <property type="project" value="UniProtKB-KW"/>
</dbReference>
<dbReference type="GO" id="GO:0019634">
    <property type="term" value="P:organic phosphonate metabolic process"/>
    <property type="evidence" value="ECO:0007669"/>
    <property type="project" value="InterPro"/>
</dbReference>
<reference evidence="1 2" key="1">
    <citation type="submission" date="2016-11" db="EMBL/GenBank/DDBJ databases">
        <title>Complete genome sequence of Sulfitobacter sp. AM1-D1, a toxic bacteria associated with marine dinoflagellate Alexandrium minutum in East China Sea.</title>
        <authorList>
            <person name="Yang Q."/>
            <person name="Zhang X."/>
            <person name="Tian X."/>
        </authorList>
    </citation>
    <scope>NUCLEOTIDE SEQUENCE [LARGE SCALE GENOMIC DNA]</scope>
    <source>
        <strain evidence="1 2">AM1-D1</strain>
    </source>
</reference>
<dbReference type="AlphaFoldDB" id="A0A1J0WJN0"/>
<dbReference type="Proteomes" id="UP000181897">
    <property type="component" value="Chromosome"/>
</dbReference>
<gene>
    <name evidence="1" type="ORF">BOO69_14605</name>
</gene>
<proteinExistence type="predicted"/>
<dbReference type="InterPro" id="IPR009609">
    <property type="entry name" value="Phosphonate_metab_PhnG"/>
</dbReference>
<dbReference type="GO" id="GO:0015716">
    <property type="term" value="P:organic phosphonate transport"/>
    <property type="evidence" value="ECO:0007669"/>
    <property type="project" value="InterPro"/>
</dbReference>
<evidence type="ECO:0000313" key="1">
    <source>
        <dbReference type="EMBL" id="APE44507.1"/>
    </source>
</evidence>
<organism evidence="1 2">
    <name type="scientific">Sulfitobacter alexandrii</name>
    <dbReference type="NCBI Taxonomy" id="1917485"/>
    <lineage>
        <taxon>Bacteria</taxon>
        <taxon>Pseudomonadati</taxon>
        <taxon>Pseudomonadota</taxon>
        <taxon>Alphaproteobacteria</taxon>
        <taxon>Rhodobacterales</taxon>
        <taxon>Roseobacteraceae</taxon>
        <taxon>Sulfitobacter</taxon>
    </lineage>
</organism>
<protein>
    <submittedName>
        <fullName evidence="1">Phosphonate C-P lyase system protein PhnG</fullName>
    </submittedName>
</protein>
<dbReference type="RefSeq" id="WP_071972850.1">
    <property type="nucleotide sequence ID" value="NZ_CP018076.1"/>
</dbReference>
<keyword evidence="1" id="KW-0456">Lyase</keyword>
<accession>A0A1J0WJN0</accession>
<keyword evidence="2" id="KW-1185">Reference proteome</keyword>
<dbReference type="NCBIfam" id="TIGR03293">
    <property type="entry name" value="PhnG_redo"/>
    <property type="match status" value="1"/>
</dbReference>
<dbReference type="STRING" id="1917485.BOO69_14605"/>
<dbReference type="KEGG" id="suam:BOO69_14605"/>
<name>A0A1J0WJN0_9RHOB</name>
<evidence type="ECO:0000313" key="2">
    <source>
        <dbReference type="Proteomes" id="UP000181897"/>
    </source>
</evidence>